<dbReference type="PANTHER" id="PTHR33443:SF30">
    <property type="entry name" value="SARCOSINE DEHYDROGENASE-2C PROTEIN"/>
    <property type="match status" value="1"/>
</dbReference>
<dbReference type="PANTHER" id="PTHR33443">
    <property type="entry name" value="ZGC:112980"/>
    <property type="match status" value="1"/>
</dbReference>
<dbReference type="AlphaFoldDB" id="A0A6J2PW87"/>
<dbReference type="OrthoDB" id="266020at2759"/>
<dbReference type="Proteomes" id="UP000504630">
    <property type="component" value="Chromosome 1"/>
</dbReference>
<sequence length="632" mass="70874">MCTTVGTEEIIILSDDEDCEDDISCNEPSVLIVEVEDVKKSGGAVPPSALDEDLVITFSRRAEVLPHARYDCPIHPFTPTDCEIGAPVAANQLMCDQCFCYICDKLASSCEMWCHSGVCHCNSHKRSEFWSNHRNCSLLGGLKTFNLTLSDIDSHLRQAEMMLHSFRLSLATQFSSFLMGNMLEQYGVSQSIQKCRVFDYTPVYEFVSSFLNKADKQDDRAAAIMRLGAAENFLLHFHVSGTFILQSPMANAAEAKLVLLQRVIASVQRQMVMADFTPEFIHKLQDFYKRFNFPTELKSMKNSLTVRLWDDVLLVSVLKGQNVSGIRKDKGKKDVLVEQFAVVLLRTELLQQQHRYRELCRYLRVVETDDSKLSLQKVQDLIPFFMCMAGDLGSALSSLLPSVNAPASRFTPQLFLFYLRVFKTATAPKLAVSQPAQLCSTDAAWEPIKDAVPLSHVPLVRFALRVQRCCSAVFTDSQCWTTLLAVVNTLAPLQDPSPQFLQEAKDVVTSILNDQHGSNIQIPRFFQTVYPDQAMLLLVTGALCLRILSAPLSPALPVLNTFKENVWALGWLWGSLSSSPERLRSFLLEISKEMESTTDGDHLLPFLCTTVSTWSSPTDNWDQQSSGPLNYL</sequence>
<dbReference type="InParanoid" id="A0A6J2PW87"/>
<evidence type="ECO:0000313" key="1">
    <source>
        <dbReference type="Proteomes" id="UP000504630"/>
    </source>
</evidence>
<dbReference type="InterPro" id="IPR053234">
    <property type="entry name" value="RPM1_Interactor"/>
</dbReference>
<proteinExistence type="predicted"/>
<reference evidence="2" key="1">
    <citation type="submission" date="2025-08" db="UniProtKB">
        <authorList>
            <consortium name="RefSeq"/>
        </authorList>
    </citation>
    <scope>IDENTIFICATION</scope>
</reference>
<evidence type="ECO:0000313" key="2">
    <source>
        <dbReference type="RefSeq" id="XP_029289581.1"/>
    </source>
</evidence>
<dbReference type="GeneID" id="115009603"/>
<name>A0A6J2PW87_COTGO</name>
<dbReference type="KEGG" id="cgob:115009603"/>
<accession>A0A6J2PW87</accession>
<gene>
    <name evidence="2" type="primary">LOC115009603</name>
</gene>
<protein>
    <submittedName>
        <fullName evidence="2">Uncharacterized protein LOC115009603 isoform X1</fullName>
    </submittedName>
</protein>
<dbReference type="RefSeq" id="XP_029289581.1">
    <property type="nucleotide sequence ID" value="XM_029433721.1"/>
</dbReference>
<keyword evidence="1" id="KW-1185">Reference proteome</keyword>
<organism evidence="1 2">
    <name type="scientific">Cottoperca gobio</name>
    <name type="common">Frogmouth</name>
    <name type="synonym">Aphritis gobio</name>
    <dbReference type="NCBI Taxonomy" id="56716"/>
    <lineage>
        <taxon>Eukaryota</taxon>
        <taxon>Metazoa</taxon>
        <taxon>Chordata</taxon>
        <taxon>Craniata</taxon>
        <taxon>Vertebrata</taxon>
        <taxon>Euteleostomi</taxon>
        <taxon>Actinopterygii</taxon>
        <taxon>Neopterygii</taxon>
        <taxon>Teleostei</taxon>
        <taxon>Neoteleostei</taxon>
        <taxon>Acanthomorphata</taxon>
        <taxon>Eupercaria</taxon>
        <taxon>Perciformes</taxon>
        <taxon>Notothenioidei</taxon>
        <taxon>Bovichtidae</taxon>
        <taxon>Cottoperca</taxon>
    </lineage>
</organism>